<keyword evidence="7" id="KW-1152">Outer capsid protein</keyword>
<dbReference type="GO" id="GO:0005198">
    <property type="term" value="F:structural molecule activity"/>
    <property type="evidence" value="ECO:0007669"/>
    <property type="project" value="InterPro"/>
</dbReference>
<reference evidence="11" key="2">
    <citation type="submission" date="2023-03" db="EMBL/GenBank/DDBJ databases">
        <authorList>
            <person name="Shirafuji H."/>
            <person name="Kishida N."/>
        </authorList>
    </citation>
    <scope>NUCLEOTIDE SEQUENCE</scope>
    <source>
        <strain evidence="11">ON-11/E/16</strain>
    </source>
</reference>
<dbReference type="EMBL" id="LC757718">
    <property type="protein sequence ID" value="BDY02937.1"/>
    <property type="molecule type" value="Genomic_RNA"/>
</dbReference>
<dbReference type="GO" id="GO:0039624">
    <property type="term" value="C:viral outer capsid"/>
    <property type="evidence" value="ECO:0007669"/>
    <property type="project" value="UniProtKB-KW"/>
</dbReference>
<evidence type="ECO:0000256" key="7">
    <source>
        <dbReference type="ARBA" id="ARBA00022770"/>
    </source>
</evidence>
<comment type="subcellular location">
    <subcellularLocation>
        <location evidence="1">Virion</location>
    </subcellularLocation>
</comment>
<dbReference type="Pfam" id="PF00901">
    <property type="entry name" value="Orbi_VP5"/>
    <property type="match status" value="1"/>
</dbReference>
<evidence type="ECO:0000313" key="11">
    <source>
        <dbReference type="EMBL" id="BDY02937.1"/>
    </source>
</evidence>
<evidence type="ECO:0000256" key="5">
    <source>
        <dbReference type="ARBA" id="ARBA00022595"/>
    </source>
</evidence>
<name>A0AA48HLP2_9REOV</name>
<accession>A0AA48HLP2</accession>
<keyword evidence="5" id="KW-1162">Viral penetration into host cytoplasm</keyword>
<comment type="similarity">
    <text evidence="2">Belongs to the orbivirus VP5 family.</text>
</comment>
<keyword evidence="4" id="KW-0167">Capsid protein</keyword>
<evidence type="ECO:0000256" key="4">
    <source>
        <dbReference type="ARBA" id="ARBA00022561"/>
    </source>
</evidence>
<keyword evidence="6" id="KW-1173">Viral penetration via permeabilization of host membrane</keyword>
<keyword evidence="9" id="KW-1160">Virus entry into host cell</keyword>
<proteinExistence type="inferred from homology"/>
<gene>
    <name evidence="11" type="primary">VP5</name>
</gene>
<organism evidence="11">
    <name type="scientific">Epizootic hemorrhagic disease virus 5</name>
    <dbReference type="NCBI Taxonomy" id="238100"/>
    <lineage>
        <taxon>Viruses</taxon>
        <taxon>Riboviria</taxon>
        <taxon>Orthornavirae</taxon>
        <taxon>Duplornaviricota</taxon>
        <taxon>Resentoviricetes</taxon>
        <taxon>Reovirales</taxon>
        <taxon>Sedoreoviridae</taxon>
        <taxon>Orbivirus</taxon>
        <taxon>Orbivirus ruminantium</taxon>
        <taxon>Epizootic hemorrhagic disease virus</taxon>
    </lineage>
</organism>
<protein>
    <recommendedName>
        <fullName evidence="3">Outer capsid protein VP5</fullName>
    </recommendedName>
</protein>
<comment type="function">
    <text evidence="10">VP5 protein is one of the two proteins (with VP2) which constitute the virus particle outer capsid. Acts as a membrane permeabilization protein that mediates release of viral particles from endosomal compartments into the cytoplasm. Permeabilization activity is probably negatively regulated by VP2 and is triggered by endosomal degradation of VP2 and exposure to low pH.</text>
</comment>
<sequence>MMGKFIKSLSKIGKKVGSALTSNTAQKIYKTIGKAAERIAESEIGSAAIDGVIQGSVQSILTGQSYGEAVKQAVVLNIMGGADDTPDPVSPGEKAAHRRIHDLEEKVKQDTIRTRYNTKILDKFGRDLDVVYKFAVAQTDEDIEEMNQFDVLTKAVESCNKIAQEEETELQRLATALRKEHADRTKDEALMVNEYRAKIDALKSAIEVESDGLQEEAIQELAGMSAEVLEAAAEEVPFFGAGIATGIATARAVEGAYKLKHVINSLTGIDLTHLRTPKIQPATLEAILDTPRGEPVEEMRLAEGVISKLELVKENKQEVLHIRDNILPQIKEAMEEDHEIIGSEKKNKILPKTAARFKIPVTQQPLLHVYTAPWDSDEVVMFHCVSPHHKNESFFLGIDLEIEYGHYEDLTQHWHALGAAQQAVGRSFKEAYNEFLNLSSQVEGASEIHKRRLIRSRRVHPIYMGNMHYDVSYEQMKSNAMRIVNDRELQLHILRGPLHFQRRAILMALKYGIKILGVADDMALFMRDA</sequence>
<evidence type="ECO:0000256" key="8">
    <source>
        <dbReference type="ARBA" id="ARBA00022844"/>
    </source>
</evidence>
<reference evidence="11" key="1">
    <citation type="journal article" date="2023" name="Arch. Virol.">
        <title>Complete genome sequences of epizootic hemorrhagic disease virus serotypes 5 and 6 isolated in Japan.</title>
        <authorList>
            <person name="Shirafuji H."/>
            <person name="Murota K."/>
            <person name="Kishida N."/>
            <person name="Suda Y."/>
            <person name="Yanase T."/>
        </authorList>
    </citation>
    <scope>NUCLEOTIDE SEQUENCE</scope>
    <source>
        <strain evidence="11">ON-11/E/16</strain>
    </source>
</reference>
<evidence type="ECO:0000256" key="1">
    <source>
        <dbReference type="ARBA" id="ARBA00004328"/>
    </source>
</evidence>
<evidence type="ECO:0000256" key="9">
    <source>
        <dbReference type="ARBA" id="ARBA00023296"/>
    </source>
</evidence>
<evidence type="ECO:0000256" key="2">
    <source>
        <dbReference type="ARBA" id="ARBA00007624"/>
    </source>
</evidence>
<keyword evidence="8" id="KW-0946">Virion</keyword>
<evidence type="ECO:0000256" key="10">
    <source>
        <dbReference type="ARBA" id="ARBA00024835"/>
    </source>
</evidence>
<evidence type="ECO:0000256" key="6">
    <source>
        <dbReference type="ARBA" id="ARBA00022648"/>
    </source>
</evidence>
<dbReference type="GO" id="GO:0140267">
    <property type="term" value="P:symbiont entry into host cell via permeabilization of host membrane"/>
    <property type="evidence" value="ECO:0007669"/>
    <property type="project" value="UniProtKB-KW"/>
</dbReference>
<evidence type="ECO:0000256" key="3">
    <source>
        <dbReference type="ARBA" id="ARBA00015353"/>
    </source>
</evidence>
<dbReference type="InterPro" id="IPR000145">
    <property type="entry name" value="Capsid_VP5_Orbivir"/>
</dbReference>